<feature type="domain" description="Fe/B12 periplasmic-binding" evidence="2">
    <location>
        <begin position="42"/>
        <end position="297"/>
    </location>
</feature>
<evidence type="ECO:0000256" key="1">
    <source>
        <dbReference type="SAM" id="SignalP"/>
    </source>
</evidence>
<dbReference type="PANTHER" id="PTHR30535">
    <property type="entry name" value="VITAMIN B12-BINDING PROTEIN"/>
    <property type="match status" value="1"/>
</dbReference>
<feature type="signal peptide" evidence="1">
    <location>
        <begin position="1"/>
        <end position="21"/>
    </location>
</feature>
<dbReference type="RefSeq" id="WP_190292285.1">
    <property type="nucleotide sequence ID" value="NZ_JABFCZ010000015.1"/>
</dbReference>
<proteinExistence type="predicted"/>
<comment type="caution">
    <text evidence="3">The sequence shown here is derived from an EMBL/GenBank/DDBJ whole genome shotgun (WGS) entry which is preliminary data.</text>
</comment>
<dbReference type="InterPro" id="IPR002491">
    <property type="entry name" value="ABC_transptr_periplasmic_BD"/>
</dbReference>
<dbReference type="Gene3D" id="3.40.50.1980">
    <property type="entry name" value="Nitrogenase molybdenum iron protein domain"/>
    <property type="match status" value="2"/>
</dbReference>
<reference evidence="3" key="1">
    <citation type="submission" date="2020-05" db="EMBL/GenBank/DDBJ databases">
        <title>Identification of trans-AT polyketide cluster in two marine bacteria, producers of a novel glutaramide-containing polyketide sesbanimide D and analogs.</title>
        <authorList>
            <person name="Kacar D."/>
            <person name="Rodriguez P."/>
            <person name="Canedo L."/>
            <person name="Gonzalez E."/>
            <person name="Galan B."/>
            <person name="De La Calle F."/>
            <person name="Garcia J.L."/>
        </authorList>
    </citation>
    <scope>NUCLEOTIDE SEQUENCE</scope>
    <source>
        <strain evidence="3">PHM038</strain>
    </source>
</reference>
<name>A0A926P163_9HYPH</name>
<accession>A0A926P163</accession>
<dbReference type="Proteomes" id="UP000598467">
    <property type="component" value="Unassembled WGS sequence"/>
</dbReference>
<dbReference type="AlphaFoldDB" id="A0A926P163"/>
<keyword evidence="1" id="KW-0732">Signal</keyword>
<dbReference type="EMBL" id="JABFCZ010000015">
    <property type="protein sequence ID" value="MBD1547533.1"/>
    <property type="molecule type" value="Genomic_DNA"/>
</dbReference>
<sequence length="297" mass="30634">MTVIRSIPRALRCLATGLSFAIGFMAAGPVYSSDRLPENADRIVAIGGSLTEIVYALGEQDRLVARDSTGSYPEQALALPDVGYMRALSPEGVLSVKPDGILAIEGSGPPEAVSVLASAGVPFVTVPEGYSGEAIRQKIRAVGAALGVDGKAEALSEKVAANLDKAVADAHKLNRTTRVLFVLSYAGGRILASGTGTAADAIIAMAGAKNAVGTFPGYKQLNEEAITAAAPDVILMMERHGDENAASDILGNAAIAQTPAGRNKRLIRMNGLYLLGFGPRTASAVRELSGDLADFGL</sequence>
<dbReference type="CDD" id="cd01149">
    <property type="entry name" value="HutB"/>
    <property type="match status" value="1"/>
</dbReference>
<dbReference type="Pfam" id="PF01497">
    <property type="entry name" value="Peripla_BP_2"/>
    <property type="match status" value="1"/>
</dbReference>
<evidence type="ECO:0000313" key="3">
    <source>
        <dbReference type="EMBL" id="MBD1547533.1"/>
    </source>
</evidence>
<dbReference type="PROSITE" id="PS50983">
    <property type="entry name" value="FE_B12_PBP"/>
    <property type="match status" value="1"/>
</dbReference>
<dbReference type="PANTHER" id="PTHR30535:SF4">
    <property type="entry name" value="HEMIN-BINDING PERIPLASMIC PROTEIN HMUT"/>
    <property type="match status" value="1"/>
</dbReference>
<gene>
    <name evidence="3" type="ORF">HK439_14795</name>
</gene>
<evidence type="ECO:0000259" key="2">
    <source>
        <dbReference type="PROSITE" id="PS50983"/>
    </source>
</evidence>
<dbReference type="SUPFAM" id="SSF53807">
    <property type="entry name" value="Helical backbone' metal receptor"/>
    <property type="match status" value="1"/>
</dbReference>
<evidence type="ECO:0000313" key="4">
    <source>
        <dbReference type="Proteomes" id="UP000598467"/>
    </source>
</evidence>
<protein>
    <submittedName>
        <fullName evidence="3">ABC transporter substrate-binding protein</fullName>
    </submittedName>
</protein>
<dbReference type="InterPro" id="IPR050902">
    <property type="entry name" value="ABC_Transporter_SBP"/>
</dbReference>
<organism evidence="3 4">
    <name type="scientific">Roseibium aggregatum</name>
    <dbReference type="NCBI Taxonomy" id="187304"/>
    <lineage>
        <taxon>Bacteria</taxon>
        <taxon>Pseudomonadati</taxon>
        <taxon>Pseudomonadota</taxon>
        <taxon>Alphaproteobacteria</taxon>
        <taxon>Hyphomicrobiales</taxon>
        <taxon>Stappiaceae</taxon>
        <taxon>Roseibium</taxon>
    </lineage>
</organism>
<feature type="chain" id="PRO_5037847568" evidence="1">
    <location>
        <begin position="22"/>
        <end position="297"/>
    </location>
</feature>